<dbReference type="RefSeq" id="WP_230339461.1">
    <property type="nucleotide sequence ID" value="NZ_CP069798.1"/>
</dbReference>
<evidence type="ECO:0000313" key="1">
    <source>
        <dbReference type="EMBL" id="QRQ82167.1"/>
    </source>
</evidence>
<dbReference type="PANTHER" id="PTHR36849:SF1">
    <property type="entry name" value="CYTOPLASMIC PROTEIN"/>
    <property type="match status" value="1"/>
</dbReference>
<reference evidence="1" key="1">
    <citation type="submission" date="2021-02" db="EMBL/GenBank/DDBJ databases">
        <title>Neisseriaceae sp. 26B isolated from the cloaca of a Common Toad-headed Turtle (Mesoclemmys nasuta).</title>
        <authorList>
            <person name="Spergser J."/>
            <person name="Busse H.-J."/>
        </authorList>
    </citation>
    <scope>NUCLEOTIDE SEQUENCE</scope>
    <source>
        <strain evidence="1">26B</strain>
    </source>
</reference>
<dbReference type="Proteomes" id="UP000653156">
    <property type="component" value="Chromosome"/>
</dbReference>
<gene>
    <name evidence="1" type="ORF">JQU52_01675</name>
</gene>
<dbReference type="AlphaFoldDB" id="A0A892ZK32"/>
<name>A0A892ZK32_9NEIS</name>
<dbReference type="Pfam" id="PF22752">
    <property type="entry name" value="DUF488-N3i"/>
    <property type="match status" value="1"/>
</dbReference>
<organism evidence="1 2">
    <name type="scientific">Paralysiella testudinis</name>
    <dbReference type="NCBI Taxonomy" id="2809020"/>
    <lineage>
        <taxon>Bacteria</taxon>
        <taxon>Pseudomonadati</taxon>
        <taxon>Pseudomonadota</taxon>
        <taxon>Betaproteobacteria</taxon>
        <taxon>Neisseriales</taxon>
        <taxon>Neisseriaceae</taxon>
        <taxon>Paralysiella</taxon>
    </lineage>
</organism>
<dbReference type="EMBL" id="CP069798">
    <property type="protein sequence ID" value="QRQ82167.1"/>
    <property type="molecule type" value="Genomic_DNA"/>
</dbReference>
<keyword evidence="2" id="KW-1185">Reference proteome</keyword>
<dbReference type="PANTHER" id="PTHR36849">
    <property type="entry name" value="CYTOPLASMIC PROTEIN-RELATED"/>
    <property type="match status" value="1"/>
</dbReference>
<protein>
    <submittedName>
        <fullName evidence="1">DUF488 family protein</fullName>
    </submittedName>
</protein>
<sequence length="120" mass="13455">MYTLIRVYDYQVGAIPAVLADRLWPRGISKARLAQVLWAKDVTPSTALRQWLHTNPAAHYTEFCQRYRAELAQAPHQAALNQLRRLHAQHCGLILLSAAKDLQHSHLPVLAAVLANTTPT</sequence>
<evidence type="ECO:0000313" key="2">
    <source>
        <dbReference type="Proteomes" id="UP000653156"/>
    </source>
</evidence>
<dbReference type="InterPro" id="IPR052552">
    <property type="entry name" value="YeaO-like"/>
</dbReference>
<dbReference type="KEGG" id="ptes:JQU52_01675"/>
<proteinExistence type="predicted"/>
<accession>A0A892ZK32</accession>